<evidence type="ECO:0000256" key="5">
    <source>
        <dbReference type="ARBA" id="ARBA00023136"/>
    </source>
</evidence>
<protein>
    <submittedName>
        <fullName evidence="8">Uncharacterized protein</fullName>
    </submittedName>
</protein>
<proteinExistence type="predicted"/>
<evidence type="ECO:0000256" key="6">
    <source>
        <dbReference type="ARBA" id="ARBA00023170"/>
    </source>
</evidence>
<dbReference type="EMBL" id="JAGKQM010000942">
    <property type="protein sequence ID" value="KAH0852905.1"/>
    <property type="molecule type" value="Genomic_DNA"/>
</dbReference>
<dbReference type="Gene3D" id="3.80.10.10">
    <property type="entry name" value="Ribonuclease Inhibitor"/>
    <property type="match status" value="2"/>
</dbReference>
<accession>A0ABQ7XAC2</accession>
<dbReference type="PANTHER" id="PTHR48061">
    <property type="entry name" value="LEUCINE-RICH REPEAT RECEPTOR PROTEIN KINASE EMS1-LIKE-RELATED"/>
    <property type="match status" value="1"/>
</dbReference>
<keyword evidence="9" id="KW-1185">Reference proteome</keyword>
<keyword evidence="6" id="KW-0675">Receptor</keyword>
<dbReference type="InterPro" id="IPR032675">
    <property type="entry name" value="LRR_dom_sf"/>
</dbReference>
<reference evidence="8 9" key="1">
    <citation type="submission" date="2021-05" db="EMBL/GenBank/DDBJ databases">
        <title>Genome Assembly of Synthetic Allotetraploid Brassica napus Reveals Homoeologous Exchanges between Subgenomes.</title>
        <authorList>
            <person name="Davis J.T."/>
        </authorList>
    </citation>
    <scope>NUCLEOTIDE SEQUENCE [LARGE SCALE GENOMIC DNA]</scope>
    <source>
        <strain evidence="9">cv. Da-Ae</strain>
        <tissue evidence="8">Seedling</tissue>
    </source>
</reference>
<keyword evidence="7" id="KW-0325">Glycoprotein</keyword>
<evidence type="ECO:0000256" key="4">
    <source>
        <dbReference type="ARBA" id="ARBA00022989"/>
    </source>
</evidence>
<evidence type="ECO:0000313" key="8">
    <source>
        <dbReference type="EMBL" id="KAH0852905.1"/>
    </source>
</evidence>
<evidence type="ECO:0000313" key="9">
    <source>
        <dbReference type="Proteomes" id="UP000824890"/>
    </source>
</evidence>
<comment type="caution">
    <text evidence="8">The sequence shown here is derived from an EMBL/GenBank/DDBJ whole genome shotgun (WGS) entry which is preliminary data.</text>
</comment>
<gene>
    <name evidence="8" type="ORF">HID58_090233</name>
</gene>
<dbReference type="Pfam" id="PF13855">
    <property type="entry name" value="LRR_8"/>
    <property type="match status" value="1"/>
</dbReference>
<keyword evidence="3" id="KW-0732">Signal</keyword>
<dbReference type="SUPFAM" id="SSF52058">
    <property type="entry name" value="L domain-like"/>
    <property type="match status" value="1"/>
</dbReference>
<dbReference type="InterPro" id="IPR046956">
    <property type="entry name" value="RLP23-like"/>
</dbReference>
<dbReference type="PANTHER" id="PTHR48061:SF12">
    <property type="entry name" value="DISEASE RESISTANCE LIKE PROTEIN"/>
    <property type="match status" value="1"/>
</dbReference>
<dbReference type="Proteomes" id="UP000824890">
    <property type="component" value="Unassembled WGS sequence"/>
</dbReference>
<evidence type="ECO:0000256" key="2">
    <source>
        <dbReference type="ARBA" id="ARBA00022692"/>
    </source>
</evidence>
<keyword evidence="5" id="KW-0472">Membrane</keyword>
<dbReference type="Pfam" id="PF00560">
    <property type="entry name" value="LRR_1"/>
    <property type="match status" value="1"/>
</dbReference>
<dbReference type="InterPro" id="IPR001611">
    <property type="entry name" value="Leu-rich_rpt"/>
</dbReference>
<sequence length="299" mass="33793">MLFMALSNSGPPLIFMTTILLGPKSNLVKLEYLDFSNNKLKGEIPGWLRSVQWLILSHNSFSSFGKSWEVSDLTQIQMLELGSNSFRGPLPNWILDHFSGSIPQCLSNTISGLQELNLRHNNFNGVFHPDMFLNTTILSSVDISDNQLEGELPKSLINCTTLEFLNVKSNRIKDTFPSWLGSLPSLSVMILRENELYGPLYYPHAGRCSDRGTSVTLSEEYLDSMYMYSDFRVSMEMVNKRVDTNLSTRPISESAVRSDSSRSWYSLHFCQSLTSPITISNVNTTKYTVSKTKLFGVHE</sequence>
<keyword evidence="4" id="KW-1133">Transmembrane helix</keyword>
<evidence type="ECO:0000256" key="1">
    <source>
        <dbReference type="ARBA" id="ARBA00004479"/>
    </source>
</evidence>
<name>A0ABQ7XAC2_BRANA</name>
<comment type="subcellular location">
    <subcellularLocation>
        <location evidence="1">Membrane</location>
        <topology evidence="1">Single-pass type I membrane protein</topology>
    </subcellularLocation>
</comment>
<evidence type="ECO:0000256" key="7">
    <source>
        <dbReference type="ARBA" id="ARBA00023180"/>
    </source>
</evidence>
<keyword evidence="2" id="KW-0812">Transmembrane</keyword>
<organism evidence="8 9">
    <name type="scientific">Brassica napus</name>
    <name type="common">Rape</name>
    <dbReference type="NCBI Taxonomy" id="3708"/>
    <lineage>
        <taxon>Eukaryota</taxon>
        <taxon>Viridiplantae</taxon>
        <taxon>Streptophyta</taxon>
        <taxon>Embryophyta</taxon>
        <taxon>Tracheophyta</taxon>
        <taxon>Spermatophyta</taxon>
        <taxon>Magnoliopsida</taxon>
        <taxon>eudicotyledons</taxon>
        <taxon>Gunneridae</taxon>
        <taxon>Pentapetalae</taxon>
        <taxon>rosids</taxon>
        <taxon>malvids</taxon>
        <taxon>Brassicales</taxon>
        <taxon>Brassicaceae</taxon>
        <taxon>Brassiceae</taxon>
        <taxon>Brassica</taxon>
    </lineage>
</organism>
<evidence type="ECO:0000256" key="3">
    <source>
        <dbReference type="ARBA" id="ARBA00022729"/>
    </source>
</evidence>